<organism evidence="1 2">
    <name type="scientific">Candidatus Haliotispira prima</name>
    <dbReference type="NCBI Taxonomy" id="3034016"/>
    <lineage>
        <taxon>Bacteria</taxon>
        <taxon>Pseudomonadati</taxon>
        <taxon>Spirochaetota</taxon>
        <taxon>Spirochaetia</taxon>
        <taxon>Spirochaetales</taxon>
        <taxon>Spirochaetaceae</taxon>
        <taxon>Candidatus Haliotispira</taxon>
    </lineage>
</organism>
<dbReference type="RefSeq" id="WP_326926994.1">
    <property type="nucleotide sequence ID" value="NZ_CP123443.1"/>
</dbReference>
<evidence type="ECO:0000313" key="1">
    <source>
        <dbReference type="EMBL" id="WGK68808.1"/>
    </source>
</evidence>
<reference evidence="1 2" key="1">
    <citation type="submission" date="2023-04" db="EMBL/GenBank/DDBJ databases">
        <title>Spirochaete genome identified in red abalone sample constitutes a novel genus.</title>
        <authorList>
            <person name="Sharma S.P."/>
            <person name="Purcell C.M."/>
            <person name="Hyde J.R."/>
            <person name="Severin A.J."/>
        </authorList>
    </citation>
    <scope>NUCLEOTIDE SEQUENCE [LARGE SCALE GENOMIC DNA]</scope>
    <source>
        <strain evidence="1 2">SP-2023</strain>
    </source>
</reference>
<evidence type="ECO:0000313" key="2">
    <source>
        <dbReference type="Proteomes" id="UP001228690"/>
    </source>
</evidence>
<dbReference type="EMBL" id="CP123443">
    <property type="protein sequence ID" value="WGK68808.1"/>
    <property type="molecule type" value="Genomic_DNA"/>
</dbReference>
<protein>
    <submittedName>
        <fullName evidence="1">Uncharacterized protein</fullName>
    </submittedName>
</protein>
<dbReference type="Proteomes" id="UP001228690">
    <property type="component" value="Chromosome"/>
</dbReference>
<sequence>MRRQGNIQPPSALLVCDSGRDERLGADIGQGHLFRCRSFAAHLRMLGWKVSLLELQLRPAPRTRPIPINVEFPGEEKIRRVDEEPRHYRGLLSPEQLQNLVSLTQLPGWEEFCLQEEQGQTKNQVRPRFRLLVLDSYHLSPALYRSCITEFPESRLLALDDFERFAYPKEFFVLQATIPPVATDETESEGSVPRHLRGLEYQVLRPEFSLHYHQATERQDAESILGDLKDHPYVLLVPGSAFSASQVEIFVSALLGQPEFGFGPESDTRLAVLLSPCQTPCQTPGLQTRELDTVGNHKKRKKRTEHSQIIRLSGLNAAQLRPLYLGASQIFCAAGQSLLEVLALRSPKPEPALHETLHRTLHETWEEASPKAPEEAVHVRQPQIYSLLSADNQEPALKLLRQSGVKLPCMDLRSVLGPGTGADSVQQGLQKLLQKEFSRLAAGQHAPLLPNSAVRRLSDGLALSRVLQKIGLSDLEHRVLPCDNLSVSQSLSTSPFRGGNAV</sequence>
<name>A0ABY8MFW5_9SPIO</name>
<keyword evidence="2" id="KW-1185">Reference proteome</keyword>
<dbReference type="Gene3D" id="3.40.50.11190">
    <property type="match status" value="1"/>
</dbReference>
<proteinExistence type="predicted"/>
<gene>
    <name evidence="1" type="ORF">P0082_10015</name>
</gene>
<accession>A0ABY8MFW5</accession>